<reference evidence="2 4" key="1">
    <citation type="journal article" date="2008" name="Science">
        <title>The Physcomitrella genome reveals evolutionary insights into the conquest of land by plants.</title>
        <authorList>
            <person name="Rensing S."/>
            <person name="Lang D."/>
            <person name="Zimmer A."/>
            <person name="Terry A."/>
            <person name="Salamov A."/>
            <person name="Shapiro H."/>
            <person name="Nishiyama T."/>
            <person name="Perroud P.-F."/>
            <person name="Lindquist E."/>
            <person name="Kamisugi Y."/>
            <person name="Tanahashi T."/>
            <person name="Sakakibara K."/>
            <person name="Fujita T."/>
            <person name="Oishi K."/>
            <person name="Shin-I T."/>
            <person name="Kuroki Y."/>
            <person name="Toyoda A."/>
            <person name="Suzuki Y."/>
            <person name="Hashimoto A."/>
            <person name="Yamaguchi K."/>
            <person name="Sugano A."/>
            <person name="Kohara Y."/>
            <person name="Fujiyama A."/>
            <person name="Anterola A."/>
            <person name="Aoki S."/>
            <person name="Ashton N."/>
            <person name="Barbazuk W.B."/>
            <person name="Barker E."/>
            <person name="Bennetzen J."/>
            <person name="Bezanilla M."/>
            <person name="Blankenship R."/>
            <person name="Cho S.H."/>
            <person name="Dutcher S."/>
            <person name="Estelle M."/>
            <person name="Fawcett J.A."/>
            <person name="Gundlach H."/>
            <person name="Hanada K."/>
            <person name="Heyl A."/>
            <person name="Hicks K.A."/>
            <person name="Hugh J."/>
            <person name="Lohr M."/>
            <person name="Mayer K."/>
            <person name="Melkozernov A."/>
            <person name="Murata T."/>
            <person name="Nelson D."/>
            <person name="Pils B."/>
            <person name="Prigge M."/>
            <person name="Reiss B."/>
            <person name="Renner T."/>
            <person name="Rombauts S."/>
            <person name="Rushton P."/>
            <person name="Sanderfoot A."/>
            <person name="Schween G."/>
            <person name="Shiu S.-H."/>
            <person name="Stueber K."/>
            <person name="Theodoulou F.L."/>
            <person name="Tu H."/>
            <person name="Van de Peer Y."/>
            <person name="Verrier P.J."/>
            <person name="Waters E."/>
            <person name="Wood A."/>
            <person name="Yang L."/>
            <person name="Cove D."/>
            <person name="Cuming A."/>
            <person name="Hasebe M."/>
            <person name="Lucas S."/>
            <person name="Mishler D.B."/>
            <person name="Reski R."/>
            <person name="Grigoriev I."/>
            <person name="Quatrano R.S."/>
            <person name="Boore J.L."/>
        </authorList>
    </citation>
    <scope>NUCLEOTIDE SEQUENCE [LARGE SCALE GENOMIC DNA]</scope>
    <source>
        <strain evidence="3 4">cv. Gransden 2004</strain>
    </source>
</reference>
<dbReference type="EnsemblPlants" id="Pp3c16_8520V3.1">
    <property type="protein sequence ID" value="PAC:32986181.CDS.1"/>
    <property type="gene ID" value="Pp3c16_8520"/>
</dbReference>
<name>A0A2K1J7Q8_PHYPA</name>
<dbReference type="Proteomes" id="UP000006727">
    <property type="component" value="Chromosome 16"/>
</dbReference>
<dbReference type="AlphaFoldDB" id="A0A2K1J7Q8"/>
<evidence type="ECO:0000313" key="2">
    <source>
        <dbReference type="EMBL" id="PNR37563.1"/>
    </source>
</evidence>
<accession>A0A2K1J7Q8</accession>
<dbReference type="EnsemblPlants" id="Pp3c16_8520V3.2">
    <property type="protein sequence ID" value="PAC:32986182.CDS.1"/>
    <property type="gene ID" value="Pp3c16_8520"/>
</dbReference>
<proteinExistence type="predicted"/>
<gene>
    <name evidence="2" type="ORF">PHYPA_020672</name>
</gene>
<dbReference type="InParanoid" id="A0A2K1J7Q8"/>
<keyword evidence="1" id="KW-0472">Membrane</keyword>
<keyword evidence="1" id="KW-1133">Transmembrane helix</keyword>
<dbReference type="Gramene" id="Pp3c16_8520V3.2">
    <property type="protein sequence ID" value="PAC:32986182.CDS.1"/>
    <property type="gene ID" value="Pp3c16_8520"/>
</dbReference>
<evidence type="ECO:0000313" key="3">
    <source>
        <dbReference type="EnsemblPlants" id="PAC:32986181.CDS.1"/>
    </source>
</evidence>
<reference evidence="3" key="3">
    <citation type="submission" date="2020-12" db="UniProtKB">
        <authorList>
            <consortium name="EnsemblPlants"/>
        </authorList>
    </citation>
    <scope>IDENTIFICATION</scope>
</reference>
<feature type="transmembrane region" description="Helical" evidence="1">
    <location>
        <begin position="37"/>
        <end position="55"/>
    </location>
</feature>
<keyword evidence="1" id="KW-0812">Transmembrane</keyword>
<evidence type="ECO:0000313" key="4">
    <source>
        <dbReference type="Proteomes" id="UP000006727"/>
    </source>
</evidence>
<protein>
    <submittedName>
        <fullName evidence="2 3">Uncharacterized protein</fullName>
    </submittedName>
</protein>
<organism evidence="2">
    <name type="scientific">Physcomitrium patens</name>
    <name type="common">Spreading-leaved earth moss</name>
    <name type="synonym">Physcomitrella patens</name>
    <dbReference type="NCBI Taxonomy" id="3218"/>
    <lineage>
        <taxon>Eukaryota</taxon>
        <taxon>Viridiplantae</taxon>
        <taxon>Streptophyta</taxon>
        <taxon>Embryophyta</taxon>
        <taxon>Bryophyta</taxon>
        <taxon>Bryophytina</taxon>
        <taxon>Bryopsida</taxon>
        <taxon>Funariidae</taxon>
        <taxon>Funariales</taxon>
        <taxon>Funariaceae</taxon>
        <taxon>Physcomitrium</taxon>
    </lineage>
</organism>
<sequence>MYVLKGGHRKPIMGGYERLGLNLGPIVIYNHHGWGCMSMYAKQCWFVYLFIYLFIMS</sequence>
<reference evidence="2 4" key="2">
    <citation type="journal article" date="2018" name="Plant J.">
        <title>The Physcomitrella patens chromosome-scale assembly reveals moss genome structure and evolution.</title>
        <authorList>
            <person name="Lang D."/>
            <person name="Ullrich K.K."/>
            <person name="Murat F."/>
            <person name="Fuchs J."/>
            <person name="Jenkins J."/>
            <person name="Haas F.B."/>
            <person name="Piednoel M."/>
            <person name="Gundlach H."/>
            <person name="Van Bel M."/>
            <person name="Meyberg R."/>
            <person name="Vives C."/>
            <person name="Morata J."/>
            <person name="Symeonidi A."/>
            <person name="Hiss M."/>
            <person name="Muchero W."/>
            <person name="Kamisugi Y."/>
            <person name="Saleh O."/>
            <person name="Blanc G."/>
            <person name="Decker E.L."/>
            <person name="van Gessel N."/>
            <person name="Grimwood J."/>
            <person name="Hayes R.D."/>
            <person name="Graham S.W."/>
            <person name="Gunter L.E."/>
            <person name="McDaniel S.F."/>
            <person name="Hoernstein S.N.W."/>
            <person name="Larsson A."/>
            <person name="Li F.W."/>
            <person name="Perroud P.F."/>
            <person name="Phillips J."/>
            <person name="Ranjan P."/>
            <person name="Rokshar D.S."/>
            <person name="Rothfels C.J."/>
            <person name="Schneider L."/>
            <person name="Shu S."/>
            <person name="Stevenson D.W."/>
            <person name="Thummler F."/>
            <person name="Tillich M."/>
            <person name="Villarreal Aguilar J.C."/>
            <person name="Widiez T."/>
            <person name="Wong G.K."/>
            <person name="Wymore A."/>
            <person name="Zhang Y."/>
            <person name="Zimmer A.D."/>
            <person name="Quatrano R.S."/>
            <person name="Mayer K.F.X."/>
            <person name="Goodstein D."/>
            <person name="Casacuberta J.M."/>
            <person name="Vandepoele K."/>
            <person name="Reski R."/>
            <person name="Cuming A.C."/>
            <person name="Tuskan G.A."/>
            <person name="Maumus F."/>
            <person name="Salse J."/>
            <person name="Schmutz J."/>
            <person name="Rensing S.A."/>
        </authorList>
    </citation>
    <scope>NUCLEOTIDE SEQUENCE [LARGE SCALE GENOMIC DNA]</scope>
    <source>
        <strain evidence="3 4">cv. Gransden 2004</strain>
    </source>
</reference>
<dbReference type="EMBL" id="ABEU02000016">
    <property type="protein sequence ID" value="PNR37563.1"/>
    <property type="molecule type" value="Genomic_DNA"/>
</dbReference>
<evidence type="ECO:0000256" key="1">
    <source>
        <dbReference type="SAM" id="Phobius"/>
    </source>
</evidence>
<dbReference type="Gramene" id="Pp3c16_8520V3.1">
    <property type="protein sequence ID" value="PAC:32986181.CDS.1"/>
    <property type="gene ID" value="Pp3c16_8520"/>
</dbReference>
<keyword evidence="4" id="KW-1185">Reference proteome</keyword>